<accession>A0A143HKB7</accession>
<dbReference type="EMBL" id="CP014864">
    <property type="protein sequence ID" value="AMX01936.1"/>
    <property type="molecule type" value="Genomic_DNA"/>
</dbReference>
<keyword evidence="1" id="KW-1133">Transmembrane helix</keyword>
<dbReference type="Proteomes" id="UP000076077">
    <property type="component" value="Chromosome"/>
</dbReference>
<keyword evidence="4" id="KW-1185">Reference proteome</keyword>
<dbReference type="RefSeq" id="WP_067152017.1">
    <property type="nucleotide sequence ID" value="NZ_CP014864.1"/>
</dbReference>
<evidence type="ECO:0000313" key="3">
    <source>
        <dbReference type="EMBL" id="MCX2801514.1"/>
    </source>
</evidence>
<dbReference type="GeneID" id="76607303"/>
<reference evidence="2" key="1">
    <citation type="submission" date="2016-03" db="EMBL/GenBank/DDBJ databases">
        <authorList>
            <person name="Ploux O."/>
        </authorList>
    </citation>
    <scope>NUCLEOTIDE SEQUENCE [LARGE SCALE GENOMIC DNA]</scope>
    <source>
        <strain evidence="2">DAU221</strain>
    </source>
</reference>
<evidence type="ECO:0000256" key="1">
    <source>
        <dbReference type="SAM" id="Phobius"/>
    </source>
</evidence>
<protein>
    <submittedName>
        <fullName evidence="2">Uncharacterized protein</fullName>
    </submittedName>
</protein>
<reference evidence="3" key="3">
    <citation type="submission" date="2022-11" db="EMBL/GenBank/DDBJ databases">
        <title>Chitin-degrading and fungicidal potential of chitinolytic bacterial strains from marine environment of the Pacific Ocean regions.</title>
        <authorList>
            <person name="Pentekhina I."/>
            <person name="Nedashkovskaya O."/>
            <person name="Seitkalieva A."/>
            <person name="Podvolotskaya A."/>
            <person name="Tekutyeva L."/>
            <person name="Balabanova L."/>
        </authorList>
    </citation>
    <scope>NUCLEOTIDE SEQUENCE</scope>
    <source>
        <strain evidence="3">KMM 6838</strain>
    </source>
</reference>
<keyword evidence="1" id="KW-0812">Transmembrane</keyword>
<dbReference type="AlphaFoldDB" id="A0A143HKB7"/>
<proteinExistence type="predicted"/>
<sequence length="211" mass="23769">MKLTEITTASLVGFFVLLFSVDLFAYEVRQKSLQELFYESAKISKVRIVGADQIIISIDGKDYDCGLEYRAEVLSNFKGEGAEVVFRSAYPLLVGNKYLLFLSSEYLDARVDYLSMGKRDLVGYEACTEGGSLYASGFHGKIFEFDSLWETVTGEAAVKAVVEAPFLSSLKAEKVEFSSGQVPKEYLEALSYWRISWKIFEKELLDLSSRK</sequence>
<evidence type="ECO:0000313" key="4">
    <source>
        <dbReference type="Proteomes" id="UP000076077"/>
    </source>
</evidence>
<dbReference type="KEGG" id="mthd:A3224_04455"/>
<organism evidence="2 4">
    <name type="scientific">Microbulbifer thermotolerans</name>
    <dbReference type="NCBI Taxonomy" id="252514"/>
    <lineage>
        <taxon>Bacteria</taxon>
        <taxon>Pseudomonadati</taxon>
        <taxon>Pseudomonadota</taxon>
        <taxon>Gammaproteobacteria</taxon>
        <taxon>Cellvibrionales</taxon>
        <taxon>Microbulbiferaceae</taxon>
        <taxon>Microbulbifer</taxon>
    </lineage>
</organism>
<dbReference type="Proteomes" id="UP001209730">
    <property type="component" value="Unassembled WGS sequence"/>
</dbReference>
<dbReference type="EMBL" id="JAPHQB010000009">
    <property type="protein sequence ID" value="MCX2801514.1"/>
    <property type="molecule type" value="Genomic_DNA"/>
</dbReference>
<gene>
    <name evidence="2" type="ORF">A3224_04455</name>
    <name evidence="3" type="ORF">OQJ68_06925</name>
</gene>
<reference evidence="4" key="2">
    <citation type="submission" date="2016-03" db="EMBL/GenBank/DDBJ databases">
        <authorList>
            <person name="Lee Y.-S."/>
            <person name="Choi Y.-L."/>
        </authorList>
    </citation>
    <scope>NUCLEOTIDE SEQUENCE [LARGE SCALE GENOMIC DNA]</scope>
    <source>
        <strain evidence="4">DAU221</strain>
    </source>
</reference>
<keyword evidence="1" id="KW-0472">Membrane</keyword>
<feature type="transmembrane region" description="Helical" evidence="1">
    <location>
        <begin position="6"/>
        <end position="26"/>
    </location>
</feature>
<evidence type="ECO:0000313" key="2">
    <source>
        <dbReference type="EMBL" id="AMX01936.1"/>
    </source>
</evidence>
<name>A0A143HKB7_MICTH</name>